<keyword evidence="5" id="KW-1185">Reference proteome</keyword>
<keyword evidence="1" id="KW-0227">DNA damage</keyword>
<sequence>MQNPTTASDFQSWVAACTNPSNPNNSPNNNPSVGDVDSVAIRLRQEARLHFQQLSSPGSPTPADADADGPSSLSTVAQDLSKASSSTPNGALAILVSALRPAISTDGSVVSRRRGLHCLEGALEGTSSLTQGVRQAVGNFLVELCRVEGEQTVHGATESFVDAENLTAEEVTRRLQAMEQAHTAGHDSNSFAAREDVRDSAVACLKALLRSRLDFFPTQQSKNKSLSEASSGSLLDQPIKEARSVVCESVELRLKLAMSGVCYRCASDPIDTDEKVMMSAGDGYDAMDLDFSIEEKLSKLPRAKRSLCFELLDGALDGMKEDVMRGDSLRSELPSSESDFPPPVMKTISNFASFTASCLHGETDPRCLLQLLRLLNKMQRKMCPLFDGKNASLGVDHGMSDSVDSRVHFPSTQFFDAVAPYYPVHFTPPKNDPHKITRDMLHDALMAVLCEKGVVIASSPMADGVDNMIVLAARMFMERLDPLKSTEYHPPSNGAESEEEDKLEAVGDLSTLFLPSNSSVAENESMNQISSLNVTRVPPSFLTELSSTLTRVHEDAVSSYATDNRKSLASAIRQFSSSLAHSLEMLVACTGSKGGSDRKTSLWEAFVVNTINRLSPAMESSPQSMHGRASTAYLASLAAGGGIETLSEVLSACIPRFLRALSIADVTNSTVEKTNLVSAMRGMAAMMSSCRVVMERWQRGNTGVRIHPHPLASYLSSIIERIANIFNSPEDDEDEALSSAAVAALESMLTSADLRMLNDHEIALLTNMLSLMAEAILAKEDDVFASGGPAFKFTDEWKTSCARTVGVLIATSLCEDEINDSPMEKDIKLTELTDSLLRRVMNSAVSRDSSSDSQACRYDWIVLATACSFGNEQVAREIVSELLSKTMIGLRSPRSDCPPIMAFSFISRNGGPNVAKAFHMTTPPSTSVVDIINELCKPLNDEKSPSNTIATRGQLFGAGMSHLQLPAIIAKDEEECHSVVRISILNFPCMPCFADSQSFHVAQVERAYSILPYLIPVFQCPPAVLSFDGLAKLVEQVLPPLSRWDEVKLCVCLPLVASILSDSEFGRKRNVGLLTTVNSMIRHLAEFVMRSDHESRSRSAAASCLFSIFINFDDGSLTSQEIIEGVIFEALVGSLQMLGADTLMPPVPTSNDILVSSNGCAIDTHFFRVENIFSFMSVLGSAAACKGGSHSKDADLIATFLIEMACTGSSSFPFSKAAKNRVTWPEEGRNYPSSDRFAKLSLLPAFSFGSMISVYNGIPFWRQRVVYKTISYALKALQDETRSLNPPALGPLAVCATLCCLPVSLLSESNLRQMIPILVAGLVHLSKDLSALNDCANSWSSQSDVLGLILAALIKQFALSPEVLARFTSVIISSLTMLCACTKYDDSFFPKQILALQCLENAAKVPSSRNAKLRERDQVVAVLSVVLDHPSVVVRQAVVHVRNVWLSL</sequence>
<accession>A0ABD3QZ66</accession>
<dbReference type="GO" id="GO:0097361">
    <property type="term" value="C:cytosolic [4Fe-4S] assembly targeting complex"/>
    <property type="evidence" value="ECO:0007669"/>
    <property type="project" value="UniProtKB-UniRule"/>
</dbReference>
<dbReference type="PANTHER" id="PTHR12891">
    <property type="entry name" value="DNA REPAIR/TRANSCRIPTION PROTEIN MET18/MMS19"/>
    <property type="match status" value="1"/>
</dbReference>
<evidence type="ECO:0000259" key="3">
    <source>
        <dbReference type="Pfam" id="PF14500"/>
    </source>
</evidence>
<evidence type="ECO:0000313" key="4">
    <source>
        <dbReference type="EMBL" id="KAL3805021.1"/>
    </source>
</evidence>
<dbReference type="InterPro" id="IPR029240">
    <property type="entry name" value="MMS19_N"/>
</dbReference>
<evidence type="ECO:0000256" key="1">
    <source>
        <dbReference type="RuleBase" id="RU367072"/>
    </source>
</evidence>
<gene>
    <name evidence="4" type="ORF">HJC23_003249</name>
</gene>
<dbReference type="GO" id="GO:0006281">
    <property type="term" value="P:DNA repair"/>
    <property type="evidence" value="ECO:0007669"/>
    <property type="project" value="UniProtKB-UniRule"/>
</dbReference>
<dbReference type="EMBL" id="JABMIG020000004">
    <property type="protein sequence ID" value="KAL3805021.1"/>
    <property type="molecule type" value="Genomic_DNA"/>
</dbReference>
<dbReference type="PANTHER" id="PTHR12891:SF0">
    <property type="entry name" value="MMS19 NUCLEOTIDE EXCISION REPAIR PROTEIN HOMOLOG"/>
    <property type="match status" value="1"/>
</dbReference>
<dbReference type="InterPro" id="IPR039920">
    <property type="entry name" value="MMS19"/>
</dbReference>
<organism evidence="4 5">
    <name type="scientific">Cyclotella cryptica</name>
    <dbReference type="NCBI Taxonomy" id="29204"/>
    <lineage>
        <taxon>Eukaryota</taxon>
        <taxon>Sar</taxon>
        <taxon>Stramenopiles</taxon>
        <taxon>Ochrophyta</taxon>
        <taxon>Bacillariophyta</taxon>
        <taxon>Coscinodiscophyceae</taxon>
        <taxon>Thalassiosirophycidae</taxon>
        <taxon>Stephanodiscales</taxon>
        <taxon>Stephanodiscaceae</taxon>
        <taxon>Cyclotella</taxon>
    </lineage>
</organism>
<dbReference type="SUPFAM" id="SSF48371">
    <property type="entry name" value="ARM repeat"/>
    <property type="match status" value="2"/>
</dbReference>
<dbReference type="Pfam" id="PF14500">
    <property type="entry name" value="MMS19_N"/>
    <property type="match status" value="1"/>
</dbReference>
<feature type="domain" description="MMS19 N-terminal" evidence="3">
    <location>
        <begin position="296"/>
        <end position="451"/>
    </location>
</feature>
<feature type="compositionally biased region" description="Low complexity" evidence="2">
    <location>
        <begin position="19"/>
        <end position="32"/>
    </location>
</feature>
<evidence type="ECO:0000256" key="2">
    <source>
        <dbReference type="SAM" id="MobiDB-lite"/>
    </source>
</evidence>
<comment type="caution">
    <text evidence="4">The sequence shown here is derived from an EMBL/GenBank/DDBJ whole genome shotgun (WGS) entry which is preliminary data.</text>
</comment>
<evidence type="ECO:0000313" key="5">
    <source>
        <dbReference type="Proteomes" id="UP001516023"/>
    </source>
</evidence>
<feature type="compositionally biased region" description="Polar residues" evidence="2">
    <location>
        <begin position="71"/>
        <end position="87"/>
    </location>
</feature>
<dbReference type="GO" id="GO:0005634">
    <property type="term" value="C:nucleus"/>
    <property type="evidence" value="ECO:0007669"/>
    <property type="project" value="UniProtKB-SubCell"/>
</dbReference>
<reference evidence="4 5" key="1">
    <citation type="journal article" date="2020" name="G3 (Bethesda)">
        <title>Improved Reference Genome for Cyclotella cryptica CCMP332, a Model for Cell Wall Morphogenesis, Salinity Adaptation, and Lipid Production in Diatoms (Bacillariophyta).</title>
        <authorList>
            <person name="Roberts W.R."/>
            <person name="Downey K.M."/>
            <person name="Ruck E.C."/>
            <person name="Traller J.C."/>
            <person name="Alverson A.J."/>
        </authorList>
    </citation>
    <scope>NUCLEOTIDE SEQUENCE [LARGE SCALE GENOMIC DNA]</scope>
    <source>
        <strain evidence="4 5">CCMP332</strain>
    </source>
</reference>
<feature type="region of interest" description="Disordered" evidence="2">
    <location>
        <begin position="1"/>
        <end position="39"/>
    </location>
</feature>
<comment type="similarity">
    <text evidence="1">Belongs to the MET18/MMS19 family.</text>
</comment>
<keyword evidence="1" id="KW-0539">Nucleus</keyword>
<proteinExistence type="inferred from homology"/>
<dbReference type="GO" id="GO:0016226">
    <property type="term" value="P:iron-sulfur cluster assembly"/>
    <property type="evidence" value="ECO:0007669"/>
    <property type="project" value="UniProtKB-UniRule"/>
</dbReference>
<keyword evidence="1" id="KW-0234">DNA repair</keyword>
<feature type="region of interest" description="Disordered" evidence="2">
    <location>
        <begin position="53"/>
        <end position="87"/>
    </location>
</feature>
<feature type="compositionally biased region" description="Polar residues" evidence="2">
    <location>
        <begin position="1"/>
        <end position="11"/>
    </location>
</feature>
<dbReference type="Proteomes" id="UP001516023">
    <property type="component" value="Unassembled WGS sequence"/>
</dbReference>
<name>A0ABD3QZ66_9STRA</name>
<protein>
    <recommendedName>
        <fullName evidence="1">MMS19 nucleotide excision repair protein</fullName>
    </recommendedName>
</protein>
<dbReference type="InterPro" id="IPR016024">
    <property type="entry name" value="ARM-type_fold"/>
</dbReference>
<comment type="subcellular location">
    <subcellularLocation>
        <location evidence="1">Nucleus</location>
    </subcellularLocation>
</comment>
<dbReference type="GO" id="GO:0051604">
    <property type="term" value="P:protein maturation"/>
    <property type="evidence" value="ECO:0007669"/>
    <property type="project" value="UniProtKB-UniRule"/>
</dbReference>
<comment type="function">
    <text evidence="1">Key component of the cytosolic iron-sulfur protein assembly (CIA) complex, a multiprotein complex that mediates the incorporation of iron-sulfur cluster into apoproteins specifically involved in DNA metabolism and genomic integrity. In the CIA complex, MMS19 acts as an adapter between early-acting CIA components and a subset of cellular target iron-sulfur proteins.</text>
</comment>